<gene>
    <name evidence="1" type="ORF">SMRZ_LOCUS21421</name>
</gene>
<dbReference type="EMBL" id="UZAI01018700">
    <property type="protein sequence ID" value="VDP39464.1"/>
    <property type="molecule type" value="Genomic_DNA"/>
</dbReference>
<reference evidence="1 2" key="1">
    <citation type="submission" date="2018-11" db="EMBL/GenBank/DDBJ databases">
        <authorList>
            <consortium name="Pathogen Informatics"/>
        </authorList>
    </citation>
    <scope>NUCLEOTIDE SEQUENCE [LARGE SCALE GENOMIC DNA]</scope>
    <source>
        <strain evidence="1 2">Zambia</strain>
    </source>
</reference>
<dbReference type="AlphaFoldDB" id="A0A183MZE6"/>
<organism evidence="1 2">
    <name type="scientific">Schistosoma margrebowiei</name>
    <dbReference type="NCBI Taxonomy" id="48269"/>
    <lineage>
        <taxon>Eukaryota</taxon>
        <taxon>Metazoa</taxon>
        <taxon>Spiralia</taxon>
        <taxon>Lophotrochozoa</taxon>
        <taxon>Platyhelminthes</taxon>
        <taxon>Trematoda</taxon>
        <taxon>Digenea</taxon>
        <taxon>Strigeidida</taxon>
        <taxon>Schistosomatoidea</taxon>
        <taxon>Schistosomatidae</taxon>
        <taxon>Schistosoma</taxon>
    </lineage>
</organism>
<dbReference type="Proteomes" id="UP000277204">
    <property type="component" value="Unassembled WGS sequence"/>
</dbReference>
<sequence>MSNPPPLPGIGIVSHSRTATGGDVGSFTYMGSIFDEQGGSDADVKARIGKARVAFLQLKNIWNSKTTVCQLI</sequence>
<evidence type="ECO:0000313" key="1">
    <source>
        <dbReference type="EMBL" id="VDP39464.1"/>
    </source>
</evidence>
<proteinExistence type="predicted"/>
<evidence type="ECO:0000313" key="2">
    <source>
        <dbReference type="Proteomes" id="UP000277204"/>
    </source>
</evidence>
<keyword evidence="2" id="KW-1185">Reference proteome</keyword>
<protein>
    <submittedName>
        <fullName evidence="1">Uncharacterized protein</fullName>
    </submittedName>
</protein>
<accession>A0A183MZE6</accession>
<name>A0A183MZE6_9TREM</name>